<evidence type="ECO:0000259" key="20">
    <source>
        <dbReference type="Pfam" id="PF00391"/>
    </source>
</evidence>
<evidence type="ECO:0000256" key="3">
    <source>
        <dbReference type="ARBA" id="ARBA00004997"/>
    </source>
</evidence>
<dbReference type="STRING" id="457570.Nther_0550"/>
<dbReference type="RefSeq" id="WP_012447032.1">
    <property type="nucleotide sequence ID" value="NC_010718.1"/>
</dbReference>
<keyword evidence="16 22" id="KW-0670">Pyruvate</keyword>
<dbReference type="NCBIfam" id="NF004978">
    <property type="entry name" value="PRK06354.1"/>
    <property type="match status" value="1"/>
</dbReference>
<dbReference type="PROSITE" id="PS00110">
    <property type="entry name" value="PYRUVATE_KINASE"/>
    <property type="match status" value="1"/>
</dbReference>
<dbReference type="GO" id="GO:0006950">
    <property type="term" value="P:response to stress"/>
    <property type="evidence" value="ECO:0007669"/>
    <property type="project" value="UniProtKB-ARBA"/>
</dbReference>
<dbReference type="NCBIfam" id="TIGR01064">
    <property type="entry name" value="pyruv_kin"/>
    <property type="match status" value="1"/>
</dbReference>
<evidence type="ECO:0000256" key="5">
    <source>
        <dbReference type="ARBA" id="ARBA00008663"/>
    </source>
</evidence>
<keyword evidence="13 18" id="KW-0460">Magnesium</keyword>
<dbReference type="InterPro" id="IPR018209">
    <property type="entry name" value="Pyrv_Knase_AS"/>
</dbReference>
<evidence type="ECO:0000256" key="11">
    <source>
        <dbReference type="ARBA" id="ARBA00022777"/>
    </source>
</evidence>
<evidence type="ECO:0000256" key="14">
    <source>
        <dbReference type="ARBA" id="ARBA00022958"/>
    </source>
</evidence>
<dbReference type="EC" id="2.7.1.40" evidence="6 17"/>
<evidence type="ECO:0000313" key="23">
    <source>
        <dbReference type="Proteomes" id="UP000001683"/>
    </source>
</evidence>
<dbReference type="InParanoid" id="B2A6D5"/>
<keyword evidence="14" id="KW-0630">Potassium</keyword>
<evidence type="ECO:0000256" key="18">
    <source>
        <dbReference type="RuleBase" id="RU000504"/>
    </source>
</evidence>
<evidence type="ECO:0000256" key="2">
    <source>
        <dbReference type="ARBA" id="ARBA00001958"/>
    </source>
</evidence>
<evidence type="ECO:0000256" key="15">
    <source>
        <dbReference type="ARBA" id="ARBA00023152"/>
    </source>
</evidence>
<evidence type="ECO:0000256" key="9">
    <source>
        <dbReference type="ARBA" id="ARBA00022723"/>
    </source>
</evidence>
<dbReference type="eggNOG" id="COG0469">
    <property type="taxonomic scope" value="Bacteria"/>
</dbReference>
<dbReference type="InterPro" id="IPR036637">
    <property type="entry name" value="Phosphohistidine_dom_sf"/>
</dbReference>
<evidence type="ECO:0000259" key="21">
    <source>
        <dbReference type="Pfam" id="PF02887"/>
    </source>
</evidence>
<dbReference type="GO" id="GO:0030955">
    <property type="term" value="F:potassium ion binding"/>
    <property type="evidence" value="ECO:0007669"/>
    <property type="project" value="UniProtKB-UniRule"/>
</dbReference>
<comment type="catalytic activity">
    <reaction evidence="18">
        <text>pyruvate + ATP = phosphoenolpyruvate + ADP + H(+)</text>
        <dbReference type="Rhea" id="RHEA:18157"/>
        <dbReference type="ChEBI" id="CHEBI:15361"/>
        <dbReference type="ChEBI" id="CHEBI:15378"/>
        <dbReference type="ChEBI" id="CHEBI:30616"/>
        <dbReference type="ChEBI" id="CHEBI:58702"/>
        <dbReference type="ChEBI" id="CHEBI:456216"/>
        <dbReference type="EC" id="2.7.1.40"/>
    </reaction>
</comment>
<dbReference type="AlphaFoldDB" id="B2A6D5"/>
<dbReference type="GO" id="GO:0004743">
    <property type="term" value="F:pyruvate kinase activity"/>
    <property type="evidence" value="ECO:0007669"/>
    <property type="project" value="UniProtKB-UniRule"/>
</dbReference>
<dbReference type="UniPathway" id="UPA00109">
    <property type="reaction ID" value="UER00188"/>
</dbReference>
<sequence>MLRKTKIVATIGPACENKESLARMAQNGMDVCRLNFSHGEHQEHLDRINLIREVYQELKFPPAILLDTRGPEIRLGTFENGEVDLEKGQEFTLSTEEIEGDTTRVHVNYPQVTSDISPGDKVLLDDGLIELLVNEVTETEVKTVVNNDGTIKDNKGVNLPGVTLSLPAMTDKDQQDILFGIENQVDFIAASFIRKPEDVLEIRKFLEEHGSDIPVISKIENKEGVENLERILEVSDGLMVARGDLGVDIPPEEVPLVQKRMINRCNDEGKPVITATQMLESMTENPRPTRAEASDVANAIIDGTDAVMLSGETAAGAYPVESVSTMANIAKSTERELSRKPQEVTAKDTGMTEAIGYSTCQIAGQLEANAILTATQSGYTARMVAKYKPKAPIVAVTPIEKVARRLSLSWGVYPITCDPSETTDEMFQEAIQTALITQYISEGDLIVITAGIPVGVSGTTNLIRVHTVGEILVSGAGIGKKPATGKVVKVEDSNDLSKISSGDIVVLRGTTDEMVPHLAQVSGLVAEEGGYTSPSAIVGLDLGLPVIVGAEGALEKLADGDQVTIDPLRGFVYKGQATIL</sequence>
<dbReference type="InterPro" id="IPR015793">
    <property type="entry name" value="Pyrv_Knase_brl"/>
</dbReference>
<dbReference type="EMBL" id="CP001034">
    <property type="protein sequence ID" value="ACB84146.1"/>
    <property type="molecule type" value="Genomic_DNA"/>
</dbReference>
<dbReference type="PRINTS" id="PR01050">
    <property type="entry name" value="PYRUVTKNASE"/>
</dbReference>
<dbReference type="SUPFAM" id="SSF50800">
    <property type="entry name" value="PK beta-barrel domain-like"/>
    <property type="match status" value="1"/>
</dbReference>
<keyword evidence="15 18" id="KW-0324">Glycolysis</keyword>
<dbReference type="FunFam" id="3.20.20.60:FF:000001">
    <property type="entry name" value="Pyruvate kinase"/>
    <property type="match status" value="1"/>
</dbReference>
<dbReference type="InterPro" id="IPR001697">
    <property type="entry name" value="Pyr_Knase"/>
</dbReference>
<dbReference type="GO" id="GO:0005524">
    <property type="term" value="F:ATP binding"/>
    <property type="evidence" value="ECO:0007669"/>
    <property type="project" value="UniProtKB-KW"/>
</dbReference>
<feature type="domain" description="PEP-utilising enzyme mobile" evidence="20">
    <location>
        <begin position="500"/>
        <end position="570"/>
    </location>
</feature>
<gene>
    <name evidence="22" type="ordered locus">Nther_0550</name>
</gene>
<dbReference type="PANTHER" id="PTHR11817">
    <property type="entry name" value="PYRUVATE KINASE"/>
    <property type="match status" value="1"/>
</dbReference>
<keyword evidence="23" id="KW-1185">Reference proteome</keyword>
<comment type="cofactor">
    <cofactor evidence="1">
        <name>Mg(2+)</name>
        <dbReference type="ChEBI" id="CHEBI:18420"/>
    </cofactor>
</comment>
<keyword evidence="9" id="KW-0479">Metal-binding</keyword>
<dbReference type="Pfam" id="PF00391">
    <property type="entry name" value="PEP-utilizers"/>
    <property type="match status" value="1"/>
</dbReference>
<dbReference type="InterPro" id="IPR015813">
    <property type="entry name" value="Pyrv/PenolPyrv_kinase-like_dom"/>
</dbReference>
<comment type="similarity">
    <text evidence="5 18">Belongs to the pyruvate kinase family.</text>
</comment>
<evidence type="ECO:0000256" key="1">
    <source>
        <dbReference type="ARBA" id="ARBA00001946"/>
    </source>
</evidence>
<keyword evidence="10" id="KW-0547">Nucleotide-binding</keyword>
<name>B2A6D5_NATTJ</name>
<proteinExistence type="inferred from homology"/>
<dbReference type="SUPFAM" id="SSF51621">
    <property type="entry name" value="Phosphoenolpyruvate/pyruvate domain"/>
    <property type="match status" value="1"/>
</dbReference>
<dbReference type="Gene3D" id="3.40.1380.20">
    <property type="entry name" value="Pyruvate kinase, C-terminal domain"/>
    <property type="match status" value="1"/>
</dbReference>
<evidence type="ECO:0000256" key="8">
    <source>
        <dbReference type="ARBA" id="ARBA00022679"/>
    </source>
</evidence>
<dbReference type="InterPro" id="IPR036918">
    <property type="entry name" value="Pyrv_Knase_C_sf"/>
</dbReference>
<keyword evidence="12" id="KW-0067">ATP-binding</keyword>
<evidence type="ECO:0000256" key="16">
    <source>
        <dbReference type="ARBA" id="ARBA00023317"/>
    </source>
</evidence>
<dbReference type="Gene3D" id="2.40.33.10">
    <property type="entry name" value="PK beta-barrel domain-like"/>
    <property type="match status" value="1"/>
</dbReference>
<dbReference type="InterPro" id="IPR011037">
    <property type="entry name" value="Pyrv_Knase-like_insert_dom_sf"/>
</dbReference>
<dbReference type="HOGENOM" id="CLU_015439_0_2_9"/>
<evidence type="ECO:0000256" key="12">
    <source>
        <dbReference type="ARBA" id="ARBA00022840"/>
    </source>
</evidence>
<dbReference type="Gene3D" id="3.50.30.10">
    <property type="entry name" value="Phosphohistidine domain"/>
    <property type="match status" value="1"/>
</dbReference>
<comment type="similarity">
    <text evidence="4">In the C-terminal section; belongs to the PEP-utilizing enzyme family.</text>
</comment>
<dbReference type="FunCoup" id="B2A6D5">
    <property type="interactions" value="322"/>
</dbReference>
<evidence type="ECO:0000256" key="13">
    <source>
        <dbReference type="ARBA" id="ARBA00022842"/>
    </source>
</evidence>
<feature type="domain" description="Pyruvate kinase C-terminal" evidence="21">
    <location>
        <begin position="353"/>
        <end position="466"/>
    </location>
</feature>
<dbReference type="Gene3D" id="3.20.20.60">
    <property type="entry name" value="Phosphoenolpyruvate-binding domains"/>
    <property type="match status" value="1"/>
</dbReference>
<dbReference type="SUPFAM" id="SSF52009">
    <property type="entry name" value="Phosphohistidine domain"/>
    <property type="match status" value="1"/>
</dbReference>
<protein>
    <recommendedName>
        <fullName evidence="7 17">Pyruvate kinase</fullName>
        <ecNumber evidence="6 17">2.7.1.40</ecNumber>
    </recommendedName>
</protein>
<dbReference type="InterPro" id="IPR015806">
    <property type="entry name" value="Pyrv_Knase_insert_dom_sf"/>
</dbReference>
<dbReference type="SUPFAM" id="SSF52935">
    <property type="entry name" value="PK C-terminal domain-like"/>
    <property type="match status" value="1"/>
</dbReference>
<evidence type="ECO:0000259" key="19">
    <source>
        <dbReference type="Pfam" id="PF00224"/>
    </source>
</evidence>
<evidence type="ECO:0000256" key="6">
    <source>
        <dbReference type="ARBA" id="ARBA00012142"/>
    </source>
</evidence>
<dbReference type="OrthoDB" id="9812123at2"/>
<evidence type="ECO:0000256" key="10">
    <source>
        <dbReference type="ARBA" id="ARBA00022741"/>
    </source>
</evidence>
<dbReference type="Pfam" id="PF00224">
    <property type="entry name" value="PK"/>
    <property type="match status" value="1"/>
</dbReference>
<evidence type="ECO:0000256" key="17">
    <source>
        <dbReference type="NCBIfam" id="TIGR01064"/>
    </source>
</evidence>
<keyword evidence="11 18" id="KW-0418">Kinase</keyword>
<dbReference type="KEGG" id="nth:Nther_0550"/>
<evidence type="ECO:0000313" key="22">
    <source>
        <dbReference type="EMBL" id="ACB84146.1"/>
    </source>
</evidence>
<dbReference type="FunFam" id="2.40.33.10:FF:000001">
    <property type="entry name" value="Pyruvate kinase"/>
    <property type="match status" value="1"/>
</dbReference>
<dbReference type="InterPro" id="IPR008279">
    <property type="entry name" value="PEP-util_enz_mobile_dom"/>
</dbReference>
<accession>B2A6D5</accession>
<comment type="cofactor">
    <cofactor evidence="2">
        <name>K(+)</name>
        <dbReference type="ChEBI" id="CHEBI:29103"/>
    </cofactor>
</comment>
<reference evidence="22 23" key="2">
    <citation type="journal article" date="2011" name="J. Bacteriol.">
        <title>Complete genome sequence of the anaerobic, halophilic alkalithermophile Natranaerobius thermophilus JW/NM-WN-LF.</title>
        <authorList>
            <person name="Zhao B."/>
            <person name="Mesbah N.M."/>
            <person name="Dalin E."/>
            <person name="Goodwin L."/>
            <person name="Nolan M."/>
            <person name="Pitluck S."/>
            <person name="Chertkov O."/>
            <person name="Brettin T.S."/>
            <person name="Han J."/>
            <person name="Larimer F.W."/>
            <person name="Land M.L."/>
            <person name="Hauser L."/>
            <person name="Kyrpides N."/>
            <person name="Wiegel J."/>
        </authorList>
    </citation>
    <scope>NUCLEOTIDE SEQUENCE [LARGE SCALE GENOMIC DNA]</scope>
    <source>
        <strain evidence="23">ATCC BAA-1301 / DSM 18059 / JW/NM-WN-LF</strain>
    </source>
</reference>
<dbReference type="Proteomes" id="UP000001683">
    <property type="component" value="Chromosome"/>
</dbReference>
<dbReference type="GO" id="GO:0016301">
    <property type="term" value="F:kinase activity"/>
    <property type="evidence" value="ECO:0007669"/>
    <property type="project" value="UniProtKB-KW"/>
</dbReference>
<dbReference type="InterPro" id="IPR040442">
    <property type="entry name" value="Pyrv_kinase-like_dom_sf"/>
</dbReference>
<dbReference type="GO" id="GO:0000287">
    <property type="term" value="F:magnesium ion binding"/>
    <property type="evidence" value="ECO:0007669"/>
    <property type="project" value="UniProtKB-UniRule"/>
</dbReference>
<evidence type="ECO:0000256" key="4">
    <source>
        <dbReference type="ARBA" id="ARBA00006237"/>
    </source>
</evidence>
<keyword evidence="8 18" id="KW-0808">Transferase</keyword>
<feature type="domain" description="Pyruvate kinase barrel" evidence="19">
    <location>
        <begin position="3"/>
        <end position="323"/>
    </location>
</feature>
<reference evidence="22 23" key="1">
    <citation type="submission" date="2008-04" db="EMBL/GenBank/DDBJ databases">
        <title>Complete sequence of chromosome of Natranaerobius thermophilus JW/NM-WN-LF.</title>
        <authorList>
            <consortium name="US DOE Joint Genome Institute"/>
            <person name="Copeland A."/>
            <person name="Lucas S."/>
            <person name="Lapidus A."/>
            <person name="Glavina del Rio T."/>
            <person name="Dalin E."/>
            <person name="Tice H."/>
            <person name="Bruce D."/>
            <person name="Goodwin L."/>
            <person name="Pitluck S."/>
            <person name="Chertkov O."/>
            <person name="Brettin T."/>
            <person name="Detter J.C."/>
            <person name="Han C."/>
            <person name="Kuske C.R."/>
            <person name="Schmutz J."/>
            <person name="Larimer F."/>
            <person name="Land M."/>
            <person name="Hauser L."/>
            <person name="Kyrpides N."/>
            <person name="Lykidis A."/>
            <person name="Mesbah N.M."/>
            <person name="Wiegel J."/>
        </authorList>
    </citation>
    <scope>NUCLEOTIDE SEQUENCE [LARGE SCALE GENOMIC DNA]</scope>
    <source>
        <strain evidence="23">ATCC BAA-1301 / DSM 18059 / JW/NM-WN-LF</strain>
    </source>
</reference>
<organism evidence="22 23">
    <name type="scientific">Natranaerobius thermophilus (strain ATCC BAA-1301 / DSM 18059 / JW/NM-WN-LF)</name>
    <dbReference type="NCBI Taxonomy" id="457570"/>
    <lineage>
        <taxon>Bacteria</taxon>
        <taxon>Bacillati</taxon>
        <taxon>Bacillota</taxon>
        <taxon>Clostridia</taxon>
        <taxon>Natranaerobiales</taxon>
        <taxon>Natranaerobiaceae</taxon>
        <taxon>Natranaerobius</taxon>
    </lineage>
</organism>
<dbReference type="NCBIfam" id="NF004491">
    <property type="entry name" value="PRK05826.1"/>
    <property type="match status" value="1"/>
</dbReference>
<dbReference type="InterPro" id="IPR015795">
    <property type="entry name" value="Pyrv_Knase_C"/>
</dbReference>
<evidence type="ECO:0000256" key="7">
    <source>
        <dbReference type="ARBA" id="ARBA00018587"/>
    </source>
</evidence>
<dbReference type="Pfam" id="PF02887">
    <property type="entry name" value="PK_C"/>
    <property type="match status" value="1"/>
</dbReference>
<comment type="pathway">
    <text evidence="3 18">Carbohydrate degradation; glycolysis; pyruvate from D-glyceraldehyde 3-phosphate: step 5/5.</text>
</comment>